<dbReference type="Proteomes" id="UP000774617">
    <property type="component" value="Unassembled WGS sequence"/>
</dbReference>
<proteinExistence type="predicted"/>
<keyword evidence="2" id="KW-1185">Reference proteome</keyword>
<gene>
    <name evidence="1" type="ORF">B0J12DRAFT_734683</name>
</gene>
<dbReference type="EMBL" id="JAGTJR010000001">
    <property type="protein sequence ID" value="KAH7065357.1"/>
    <property type="molecule type" value="Genomic_DNA"/>
</dbReference>
<protein>
    <submittedName>
        <fullName evidence="1">Uncharacterized protein</fullName>
    </submittedName>
</protein>
<name>A0ABQ8GVT4_9PEZI</name>
<evidence type="ECO:0000313" key="1">
    <source>
        <dbReference type="EMBL" id="KAH7065357.1"/>
    </source>
</evidence>
<accession>A0ABQ8GVT4</accession>
<organism evidence="1 2">
    <name type="scientific">Macrophomina phaseolina</name>
    <dbReference type="NCBI Taxonomy" id="35725"/>
    <lineage>
        <taxon>Eukaryota</taxon>
        <taxon>Fungi</taxon>
        <taxon>Dikarya</taxon>
        <taxon>Ascomycota</taxon>
        <taxon>Pezizomycotina</taxon>
        <taxon>Dothideomycetes</taxon>
        <taxon>Dothideomycetes incertae sedis</taxon>
        <taxon>Botryosphaeriales</taxon>
        <taxon>Botryosphaeriaceae</taxon>
        <taxon>Macrophomina</taxon>
    </lineage>
</organism>
<comment type="caution">
    <text evidence="1">The sequence shown here is derived from an EMBL/GenBank/DDBJ whole genome shotgun (WGS) entry which is preliminary data.</text>
</comment>
<reference evidence="1 2" key="1">
    <citation type="journal article" date="2021" name="Nat. Commun.">
        <title>Genetic determinants of endophytism in the Arabidopsis root mycobiome.</title>
        <authorList>
            <person name="Mesny F."/>
            <person name="Miyauchi S."/>
            <person name="Thiergart T."/>
            <person name="Pickel B."/>
            <person name="Atanasova L."/>
            <person name="Karlsson M."/>
            <person name="Huettel B."/>
            <person name="Barry K.W."/>
            <person name="Haridas S."/>
            <person name="Chen C."/>
            <person name="Bauer D."/>
            <person name="Andreopoulos W."/>
            <person name="Pangilinan J."/>
            <person name="LaButti K."/>
            <person name="Riley R."/>
            <person name="Lipzen A."/>
            <person name="Clum A."/>
            <person name="Drula E."/>
            <person name="Henrissat B."/>
            <person name="Kohler A."/>
            <person name="Grigoriev I.V."/>
            <person name="Martin F.M."/>
            <person name="Hacquard S."/>
        </authorList>
    </citation>
    <scope>NUCLEOTIDE SEQUENCE [LARGE SCALE GENOMIC DNA]</scope>
    <source>
        <strain evidence="1 2">MPI-SDFR-AT-0080</strain>
    </source>
</reference>
<evidence type="ECO:0000313" key="2">
    <source>
        <dbReference type="Proteomes" id="UP000774617"/>
    </source>
</evidence>
<sequence length="202" mass="23305">MKPANFLDLPREIRQRILPNAAGFCNLRRETAQLMAHLSRDPAERHGIIRSSAKLIDNVVNSNPEHFEISKADAVIMIALKLSDARSRGFVIRSWSSDIVFSWMDPDLSFLNSTRNPNSILEPKQVDKQVLCHIIRRAVPQFITCIQLNSLTWGFHSLAKGYIHMKMVDWIRAVFNIMRKGCEIVAFTDQEKLFDYYSQESR</sequence>